<dbReference type="GO" id="GO:0051382">
    <property type="term" value="P:kinetochore assembly"/>
    <property type="evidence" value="ECO:0007669"/>
    <property type="project" value="InterPro"/>
</dbReference>
<dbReference type="GO" id="GO:0000775">
    <property type="term" value="C:chromosome, centromeric region"/>
    <property type="evidence" value="ECO:0007669"/>
    <property type="project" value="UniProtKB-SubCell"/>
</dbReference>
<dbReference type="InParanoid" id="A0A316YD75"/>
<gene>
    <name evidence="10" type="ORF">FA10DRAFT_270170</name>
</gene>
<evidence type="ECO:0000256" key="4">
    <source>
        <dbReference type="ARBA" id="ARBA00022454"/>
    </source>
</evidence>
<evidence type="ECO:0000256" key="3">
    <source>
        <dbReference type="ARBA" id="ARBA00005795"/>
    </source>
</evidence>
<keyword evidence="11" id="KW-1185">Reference proteome</keyword>
<dbReference type="AlphaFoldDB" id="A0A316YD75"/>
<dbReference type="GO" id="GO:0005634">
    <property type="term" value="C:nucleus"/>
    <property type="evidence" value="ECO:0007669"/>
    <property type="project" value="UniProtKB-SubCell"/>
</dbReference>
<keyword evidence="4" id="KW-0158">Chromosome</keyword>
<evidence type="ECO:0000313" key="10">
    <source>
        <dbReference type="EMBL" id="PWN86618.1"/>
    </source>
</evidence>
<keyword evidence="7" id="KW-0137">Centromere</keyword>
<dbReference type="GO" id="GO:0000070">
    <property type="term" value="P:mitotic sister chromatid segregation"/>
    <property type="evidence" value="ECO:0007669"/>
    <property type="project" value="TreeGrafter"/>
</dbReference>
<dbReference type="Proteomes" id="UP000245768">
    <property type="component" value="Unassembled WGS sequence"/>
</dbReference>
<evidence type="ECO:0000256" key="5">
    <source>
        <dbReference type="ARBA" id="ARBA00023054"/>
    </source>
</evidence>
<evidence type="ECO:0000256" key="9">
    <source>
        <dbReference type="SAM" id="MobiDB-lite"/>
    </source>
</evidence>
<comment type="similarity">
    <text evidence="3">Belongs to the CENP-K/MCM22 family.</text>
</comment>
<comment type="subcellular location">
    <subcellularLocation>
        <location evidence="2">Chromosome</location>
        <location evidence="2">Centromere</location>
    </subcellularLocation>
    <subcellularLocation>
        <location evidence="1">Nucleus</location>
    </subcellularLocation>
</comment>
<dbReference type="PANTHER" id="PTHR14401">
    <property type="entry name" value="CENTROMERE PROTEIN K"/>
    <property type="match status" value="1"/>
</dbReference>
<evidence type="ECO:0000256" key="7">
    <source>
        <dbReference type="ARBA" id="ARBA00023328"/>
    </source>
</evidence>
<keyword evidence="5 8" id="KW-0175">Coiled coil</keyword>
<dbReference type="OrthoDB" id="9445768at2759"/>
<evidence type="ECO:0000313" key="11">
    <source>
        <dbReference type="Proteomes" id="UP000245768"/>
    </source>
</evidence>
<evidence type="ECO:0000256" key="8">
    <source>
        <dbReference type="SAM" id="Coils"/>
    </source>
</evidence>
<evidence type="ECO:0000256" key="6">
    <source>
        <dbReference type="ARBA" id="ARBA00023242"/>
    </source>
</evidence>
<protein>
    <submittedName>
        <fullName evidence="10">Uncharacterized protein</fullName>
    </submittedName>
</protein>
<dbReference type="InterPro" id="IPR020993">
    <property type="entry name" value="Centromere_CenpK"/>
</dbReference>
<dbReference type="RefSeq" id="XP_025373816.1">
    <property type="nucleotide sequence ID" value="XM_025523026.1"/>
</dbReference>
<organism evidence="10 11">
    <name type="scientific">Acaromyces ingoldii</name>
    <dbReference type="NCBI Taxonomy" id="215250"/>
    <lineage>
        <taxon>Eukaryota</taxon>
        <taxon>Fungi</taxon>
        <taxon>Dikarya</taxon>
        <taxon>Basidiomycota</taxon>
        <taxon>Ustilaginomycotina</taxon>
        <taxon>Exobasidiomycetes</taxon>
        <taxon>Exobasidiales</taxon>
        <taxon>Cryptobasidiaceae</taxon>
        <taxon>Acaromyces</taxon>
    </lineage>
</organism>
<name>A0A316YD75_9BASI</name>
<proteinExistence type="inferred from homology"/>
<evidence type="ECO:0000256" key="2">
    <source>
        <dbReference type="ARBA" id="ARBA00004584"/>
    </source>
</evidence>
<keyword evidence="6" id="KW-0539">Nucleus</keyword>
<evidence type="ECO:0000256" key="1">
    <source>
        <dbReference type="ARBA" id="ARBA00004123"/>
    </source>
</evidence>
<reference evidence="10" key="1">
    <citation type="journal article" date="2018" name="Mol. Biol. Evol.">
        <title>Broad Genomic Sampling Reveals a Smut Pathogenic Ancestry of the Fungal Clade Ustilaginomycotina.</title>
        <authorList>
            <person name="Kijpornyongpan T."/>
            <person name="Mondo S.J."/>
            <person name="Barry K."/>
            <person name="Sandor L."/>
            <person name="Lee J."/>
            <person name="Lipzen A."/>
            <person name="Pangilinan J."/>
            <person name="LaButti K."/>
            <person name="Hainaut M."/>
            <person name="Henrissat B."/>
            <person name="Grigoriev I.V."/>
            <person name="Spatafora J.W."/>
            <person name="Aime M.C."/>
        </authorList>
    </citation>
    <scope>NUCLEOTIDE SEQUENCE [LARGE SCALE GENOMIC DNA]</scope>
    <source>
        <strain evidence="10">MCA 4198</strain>
    </source>
</reference>
<sequence length="299" mass="33431">MASTTARGEGSTAMSGERKALLRRLAIQEASRRSNGAEGSSRPGEQVDTSNAEDKDGLVRVLEEERTRNDHEWKVVREELARLRPPEGDAKMGSREAKALQLAKLDFDIQTMEDDLEELPPAQTTLMHEVRIRAVLADAVSQLEEALHVLRTQVEEEKHARDRQRRMLDDLKEVAVGLQQRRAKIETKSKEMDINVIISNLEKKVKDANAALKQLLRAVTASSDYAILGDSGSRTSMDFRLLVDALMNTAWSEPNNPYVDVADYTPAVVHFLLRANVAVEHPRDARKVALVAFAKRMTA</sequence>
<accession>A0A316YD75</accession>
<dbReference type="EMBL" id="KZ819644">
    <property type="protein sequence ID" value="PWN86618.1"/>
    <property type="molecule type" value="Genomic_DNA"/>
</dbReference>
<feature type="coiled-coil region" evidence="8">
    <location>
        <begin position="140"/>
        <end position="218"/>
    </location>
</feature>
<dbReference type="Pfam" id="PF11802">
    <property type="entry name" value="CENP-K"/>
    <property type="match status" value="1"/>
</dbReference>
<dbReference type="PANTHER" id="PTHR14401:SF6">
    <property type="entry name" value="CENTROMERE PROTEIN K"/>
    <property type="match status" value="1"/>
</dbReference>
<dbReference type="GeneID" id="37044942"/>
<feature type="region of interest" description="Disordered" evidence="9">
    <location>
        <begin position="1"/>
        <end position="57"/>
    </location>
</feature>